<protein>
    <submittedName>
        <fullName evidence="2">Membrane protein</fullName>
    </submittedName>
</protein>
<dbReference type="RefSeq" id="WP_203772914.1">
    <property type="nucleotide sequence ID" value="NZ_BAAABO010000018.1"/>
</dbReference>
<proteinExistence type="predicted"/>
<dbReference type="Pfam" id="PF13398">
    <property type="entry name" value="Peptidase_M50B"/>
    <property type="match status" value="1"/>
</dbReference>
<organism evidence="2 3">
    <name type="scientific">Paractinoplanes deccanensis</name>
    <dbReference type="NCBI Taxonomy" id="113561"/>
    <lineage>
        <taxon>Bacteria</taxon>
        <taxon>Bacillati</taxon>
        <taxon>Actinomycetota</taxon>
        <taxon>Actinomycetes</taxon>
        <taxon>Micromonosporales</taxon>
        <taxon>Micromonosporaceae</taxon>
        <taxon>Paractinoplanes</taxon>
    </lineage>
</organism>
<sequence>MAGGSNVAWTAALLSWVLAVPLWYVSKFALVIAHEGGHALLAKLLFRSIESIRFQRDGSGAVKPAGDVPWLFTIVILLAGYLGPSAFGLMGAWMLIHGHVQQVLWASLAFLVVMLIAVRGLMGWLLVPALIVVIWMVATRADGPVQALYTHMWVWFLLIGAVQRMLLFVLARQYDDESNDAVSLQSLTLIPSAIWAFVFLVGTIAALAYGGGLLLRSAAAGV</sequence>
<evidence type="ECO:0000256" key="1">
    <source>
        <dbReference type="SAM" id="Phobius"/>
    </source>
</evidence>
<name>A0ABQ3YE09_9ACTN</name>
<reference evidence="2 3" key="1">
    <citation type="submission" date="2021-01" db="EMBL/GenBank/DDBJ databases">
        <title>Whole genome shotgun sequence of Actinoplanes deccanensis NBRC 13994.</title>
        <authorList>
            <person name="Komaki H."/>
            <person name="Tamura T."/>
        </authorList>
    </citation>
    <scope>NUCLEOTIDE SEQUENCE [LARGE SCALE GENOMIC DNA]</scope>
    <source>
        <strain evidence="2 3">NBRC 13994</strain>
    </source>
</reference>
<feature type="transmembrane region" description="Helical" evidence="1">
    <location>
        <begin position="194"/>
        <end position="215"/>
    </location>
</feature>
<gene>
    <name evidence="2" type="ORF">Ade02nite_68490</name>
</gene>
<feature type="transmembrane region" description="Helical" evidence="1">
    <location>
        <begin position="70"/>
        <end position="96"/>
    </location>
</feature>
<feature type="transmembrane region" description="Helical" evidence="1">
    <location>
        <begin position="150"/>
        <end position="174"/>
    </location>
</feature>
<comment type="caution">
    <text evidence="2">The sequence shown here is derived from an EMBL/GenBank/DDBJ whole genome shotgun (WGS) entry which is preliminary data.</text>
</comment>
<evidence type="ECO:0000313" key="2">
    <source>
        <dbReference type="EMBL" id="GID78208.1"/>
    </source>
</evidence>
<evidence type="ECO:0000313" key="3">
    <source>
        <dbReference type="Proteomes" id="UP000609879"/>
    </source>
</evidence>
<keyword evidence="1" id="KW-1133">Transmembrane helix</keyword>
<keyword evidence="1" id="KW-0472">Membrane</keyword>
<accession>A0ABQ3YE09</accession>
<dbReference type="InterPro" id="IPR049500">
    <property type="entry name" value="Peptidase_M50B-like"/>
</dbReference>
<keyword evidence="1" id="KW-0812">Transmembrane</keyword>
<dbReference type="Proteomes" id="UP000609879">
    <property type="component" value="Unassembled WGS sequence"/>
</dbReference>
<dbReference type="EMBL" id="BOMI01000142">
    <property type="protein sequence ID" value="GID78208.1"/>
    <property type="molecule type" value="Genomic_DNA"/>
</dbReference>
<keyword evidence="3" id="KW-1185">Reference proteome</keyword>
<feature type="transmembrane region" description="Helical" evidence="1">
    <location>
        <begin position="108"/>
        <end position="138"/>
    </location>
</feature>